<dbReference type="PANTHER" id="PTHR37423:SF2">
    <property type="entry name" value="MEMBRANE-BOUND LYTIC MUREIN TRANSGLYCOSYLASE C"/>
    <property type="match status" value="1"/>
</dbReference>
<dbReference type="CDD" id="cd16894">
    <property type="entry name" value="MltD-like"/>
    <property type="match status" value="1"/>
</dbReference>
<reference evidence="4 5" key="1">
    <citation type="submission" date="2018-04" db="EMBL/GenBank/DDBJ databases">
        <title>Genomic Encyclopedia of Type Strains, Phase IV (KMG-IV): sequencing the most valuable type-strain genomes for metagenomic binning, comparative biology and taxonomic classification.</title>
        <authorList>
            <person name="Goeker M."/>
        </authorList>
    </citation>
    <scope>NUCLEOTIDE SEQUENCE [LARGE SCALE GENOMIC DNA]</scope>
    <source>
        <strain evidence="4 5">DSM 104150</strain>
    </source>
</reference>
<evidence type="ECO:0000313" key="4">
    <source>
        <dbReference type="EMBL" id="PXV71538.1"/>
    </source>
</evidence>
<keyword evidence="5" id="KW-1185">Reference proteome</keyword>
<protein>
    <submittedName>
        <fullName evidence="4">Transcriptional regulator</fullName>
    </submittedName>
</protein>
<dbReference type="PROSITE" id="PS00922">
    <property type="entry name" value="TRANSGLYCOSYLASE"/>
    <property type="match status" value="1"/>
</dbReference>
<dbReference type="CDD" id="cd00118">
    <property type="entry name" value="LysM"/>
    <property type="match status" value="1"/>
</dbReference>
<comment type="similarity">
    <text evidence="1">Belongs to the transglycosylase Slt family.</text>
</comment>
<dbReference type="InterPro" id="IPR008258">
    <property type="entry name" value="Transglycosylase_SLT_dom_1"/>
</dbReference>
<dbReference type="GO" id="GO:0000270">
    <property type="term" value="P:peptidoglycan metabolic process"/>
    <property type="evidence" value="ECO:0007669"/>
    <property type="project" value="InterPro"/>
</dbReference>
<dbReference type="PROSITE" id="PS51782">
    <property type="entry name" value="LYSM"/>
    <property type="match status" value="1"/>
</dbReference>
<dbReference type="EMBL" id="QICN01000001">
    <property type="protein sequence ID" value="PXV71538.1"/>
    <property type="molecule type" value="Genomic_DNA"/>
</dbReference>
<dbReference type="Gene3D" id="1.10.530.10">
    <property type="match status" value="1"/>
</dbReference>
<dbReference type="PANTHER" id="PTHR37423">
    <property type="entry name" value="SOLUBLE LYTIC MUREIN TRANSGLYCOSYLASE-RELATED"/>
    <property type="match status" value="1"/>
</dbReference>
<evidence type="ECO:0000313" key="5">
    <source>
        <dbReference type="Proteomes" id="UP000248330"/>
    </source>
</evidence>
<dbReference type="OrthoDB" id="9815002at2"/>
<dbReference type="InterPro" id="IPR023346">
    <property type="entry name" value="Lysozyme-like_dom_sf"/>
</dbReference>
<dbReference type="SMART" id="SM00257">
    <property type="entry name" value="LysM"/>
    <property type="match status" value="1"/>
</dbReference>
<proteinExistence type="inferred from homology"/>
<dbReference type="GO" id="GO:0008933">
    <property type="term" value="F:peptidoglycan lytic transglycosylase activity"/>
    <property type="evidence" value="ECO:0007669"/>
    <property type="project" value="InterPro"/>
</dbReference>
<dbReference type="InterPro" id="IPR018392">
    <property type="entry name" value="LysM"/>
</dbReference>
<sequence>MRPIPAAVAACWLACSLHAGPVTPGSPPDSIWPRVAANMRLVNDEQREIVDWARYYARKPDATQRLLARSQPFLWYIVEAVERENLPAEIALLPAIESGFDPHAASPQRAHGLWQFLPATGRALGLPTTTQYDARRDPIASTDAAIRYLRSHYARFGDWHLALAAYNIGAARLSRLLEAQPRGTDFWALQLPRETHEHVRRLMGMALLVEQPQRFGIRLPTIADRPAAETIALDRPVNLRQAARIAGVPEAVITVYNPGLGNLDSTSVKRGILLPTAHAQRLRAALDRTPAPIVAPAPKARVHVVQPGESLWRIARRYDTSVDALMQHNKLRHAGLIRPGSRIEVPAGTSS</sequence>
<dbReference type="Proteomes" id="UP000248330">
    <property type="component" value="Unassembled WGS sequence"/>
</dbReference>
<dbReference type="AlphaFoldDB" id="A0A318EH36"/>
<feature type="chain" id="PRO_5016307447" evidence="2">
    <location>
        <begin position="20"/>
        <end position="351"/>
    </location>
</feature>
<feature type="signal peptide" evidence="2">
    <location>
        <begin position="1"/>
        <end position="19"/>
    </location>
</feature>
<dbReference type="Gene3D" id="3.10.350.10">
    <property type="entry name" value="LysM domain"/>
    <property type="match status" value="1"/>
</dbReference>
<organism evidence="4 5">
    <name type="scientific">Sinimarinibacterium flocculans</name>
    <dbReference type="NCBI Taxonomy" id="985250"/>
    <lineage>
        <taxon>Bacteria</taxon>
        <taxon>Pseudomonadati</taxon>
        <taxon>Pseudomonadota</taxon>
        <taxon>Gammaproteobacteria</taxon>
        <taxon>Nevskiales</taxon>
        <taxon>Nevskiaceae</taxon>
        <taxon>Sinimarinibacterium</taxon>
    </lineage>
</organism>
<dbReference type="GO" id="GO:0016020">
    <property type="term" value="C:membrane"/>
    <property type="evidence" value="ECO:0007669"/>
    <property type="project" value="InterPro"/>
</dbReference>
<name>A0A318EH36_9GAMM</name>
<dbReference type="InterPro" id="IPR000189">
    <property type="entry name" value="Transglyc_AS"/>
</dbReference>
<comment type="caution">
    <text evidence="4">The sequence shown here is derived from an EMBL/GenBank/DDBJ whole genome shotgun (WGS) entry which is preliminary data.</text>
</comment>
<dbReference type="InterPro" id="IPR036779">
    <property type="entry name" value="LysM_dom_sf"/>
</dbReference>
<feature type="domain" description="LysM" evidence="3">
    <location>
        <begin position="301"/>
        <end position="345"/>
    </location>
</feature>
<dbReference type="SUPFAM" id="SSF53955">
    <property type="entry name" value="Lysozyme-like"/>
    <property type="match status" value="1"/>
</dbReference>
<dbReference type="Pfam" id="PF01464">
    <property type="entry name" value="SLT"/>
    <property type="match status" value="1"/>
</dbReference>
<dbReference type="SUPFAM" id="SSF54106">
    <property type="entry name" value="LysM domain"/>
    <property type="match status" value="1"/>
</dbReference>
<dbReference type="Pfam" id="PF01476">
    <property type="entry name" value="LysM"/>
    <property type="match status" value="1"/>
</dbReference>
<evidence type="ECO:0000256" key="1">
    <source>
        <dbReference type="ARBA" id="ARBA00007734"/>
    </source>
</evidence>
<dbReference type="RefSeq" id="WP_110263647.1">
    <property type="nucleotide sequence ID" value="NZ_CAKZQT010000007.1"/>
</dbReference>
<keyword evidence="2" id="KW-0732">Signal</keyword>
<accession>A0A318EH36</accession>
<evidence type="ECO:0000256" key="2">
    <source>
        <dbReference type="SAM" id="SignalP"/>
    </source>
</evidence>
<gene>
    <name evidence="4" type="ORF">C8D93_101590</name>
</gene>
<evidence type="ECO:0000259" key="3">
    <source>
        <dbReference type="PROSITE" id="PS51782"/>
    </source>
</evidence>